<comment type="caution">
    <text evidence="2">The sequence shown here is derived from an EMBL/GenBank/DDBJ whole genome shotgun (WGS) entry which is preliminary data.</text>
</comment>
<name>A0ABD0M7D2_9CAEN</name>
<dbReference type="Proteomes" id="UP001519460">
    <property type="component" value="Unassembled WGS sequence"/>
</dbReference>
<accession>A0ABD0M7D2</accession>
<dbReference type="EMBL" id="JACVVK020000004">
    <property type="protein sequence ID" value="KAK7507704.1"/>
    <property type="molecule type" value="Genomic_DNA"/>
</dbReference>
<organism evidence="2 3">
    <name type="scientific">Batillaria attramentaria</name>
    <dbReference type="NCBI Taxonomy" id="370345"/>
    <lineage>
        <taxon>Eukaryota</taxon>
        <taxon>Metazoa</taxon>
        <taxon>Spiralia</taxon>
        <taxon>Lophotrochozoa</taxon>
        <taxon>Mollusca</taxon>
        <taxon>Gastropoda</taxon>
        <taxon>Caenogastropoda</taxon>
        <taxon>Sorbeoconcha</taxon>
        <taxon>Cerithioidea</taxon>
        <taxon>Batillariidae</taxon>
        <taxon>Batillaria</taxon>
    </lineage>
</organism>
<evidence type="ECO:0000256" key="1">
    <source>
        <dbReference type="SAM" id="MobiDB-lite"/>
    </source>
</evidence>
<protein>
    <submittedName>
        <fullName evidence="2">Uncharacterized protein</fullName>
    </submittedName>
</protein>
<keyword evidence="3" id="KW-1185">Reference proteome</keyword>
<sequence>MQTQMACRIDSRHGPASNARNRSMDCQHKVEWQDRYQFDPLIFLGEDGRRKTMHATTMDEDLKREGYVQGAVLSTFSR</sequence>
<dbReference type="AlphaFoldDB" id="A0ABD0M7D2"/>
<proteinExistence type="predicted"/>
<gene>
    <name evidence="2" type="ORF">BaRGS_00001639</name>
</gene>
<evidence type="ECO:0000313" key="2">
    <source>
        <dbReference type="EMBL" id="KAK7507704.1"/>
    </source>
</evidence>
<reference evidence="2 3" key="1">
    <citation type="journal article" date="2023" name="Sci. Data">
        <title>Genome assembly of the Korean intertidal mud-creeper Batillaria attramentaria.</title>
        <authorList>
            <person name="Patra A.K."/>
            <person name="Ho P.T."/>
            <person name="Jun S."/>
            <person name="Lee S.J."/>
            <person name="Kim Y."/>
            <person name="Won Y.J."/>
        </authorList>
    </citation>
    <scope>NUCLEOTIDE SEQUENCE [LARGE SCALE GENOMIC DNA]</scope>
    <source>
        <strain evidence="2">Wonlab-2016</strain>
    </source>
</reference>
<feature type="region of interest" description="Disordered" evidence="1">
    <location>
        <begin position="1"/>
        <end position="22"/>
    </location>
</feature>
<evidence type="ECO:0000313" key="3">
    <source>
        <dbReference type="Proteomes" id="UP001519460"/>
    </source>
</evidence>